<reference evidence="3 4" key="1">
    <citation type="journal article" date="2015" name="Fungal Genet. Biol.">
        <title>Evolution of novel wood decay mechanisms in Agaricales revealed by the genome sequences of Fistulina hepatica and Cylindrobasidium torrendii.</title>
        <authorList>
            <person name="Floudas D."/>
            <person name="Held B.W."/>
            <person name="Riley R."/>
            <person name="Nagy L.G."/>
            <person name="Koehler G."/>
            <person name="Ransdell A.S."/>
            <person name="Younus H."/>
            <person name="Chow J."/>
            <person name="Chiniquy J."/>
            <person name="Lipzen A."/>
            <person name="Tritt A."/>
            <person name="Sun H."/>
            <person name="Haridas S."/>
            <person name="LaButti K."/>
            <person name="Ohm R.A."/>
            <person name="Kues U."/>
            <person name="Blanchette R.A."/>
            <person name="Grigoriev I.V."/>
            <person name="Minto R.E."/>
            <person name="Hibbett D.S."/>
        </authorList>
    </citation>
    <scope>NUCLEOTIDE SEQUENCE [LARGE SCALE GENOMIC DNA]</scope>
    <source>
        <strain evidence="3 4">ATCC 64428</strain>
    </source>
</reference>
<dbReference type="EMBL" id="KN881676">
    <property type="protein sequence ID" value="KIY50364.1"/>
    <property type="molecule type" value="Genomic_DNA"/>
</dbReference>
<feature type="domain" description="Polysaccharide lyase 14" evidence="2">
    <location>
        <begin position="237"/>
        <end position="325"/>
    </location>
</feature>
<gene>
    <name evidence="3" type="ORF">FISHEDRAFT_71967</name>
</gene>
<dbReference type="Gene3D" id="2.60.120.200">
    <property type="match status" value="1"/>
</dbReference>
<accession>A0A0D7AGW6</accession>
<dbReference type="PANTHER" id="PTHR40124:SF1">
    <property type="entry name" value="DISAGGREGATASE RELATED REPEAT PROTEIN"/>
    <property type="match status" value="1"/>
</dbReference>
<dbReference type="InterPro" id="IPR048958">
    <property type="entry name" value="Polysacc_lyase_14"/>
</dbReference>
<organism evidence="3 4">
    <name type="scientific">Fistulina hepatica ATCC 64428</name>
    <dbReference type="NCBI Taxonomy" id="1128425"/>
    <lineage>
        <taxon>Eukaryota</taxon>
        <taxon>Fungi</taxon>
        <taxon>Dikarya</taxon>
        <taxon>Basidiomycota</taxon>
        <taxon>Agaricomycotina</taxon>
        <taxon>Agaricomycetes</taxon>
        <taxon>Agaricomycetidae</taxon>
        <taxon>Agaricales</taxon>
        <taxon>Fistulinaceae</taxon>
        <taxon>Fistulina</taxon>
    </lineage>
</organism>
<keyword evidence="1" id="KW-0732">Signal</keyword>
<feature type="chain" id="PRO_5002316412" description="Polysaccharide lyase 14 domain-containing protein" evidence="1">
    <location>
        <begin position="29"/>
        <end position="369"/>
    </location>
</feature>
<evidence type="ECO:0000256" key="1">
    <source>
        <dbReference type="SAM" id="SignalP"/>
    </source>
</evidence>
<evidence type="ECO:0000259" key="2">
    <source>
        <dbReference type="Pfam" id="PF21294"/>
    </source>
</evidence>
<evidence type="ECO:0000313" key="3">
    <source>
        <dbReference type="EMBL" id="KIY50364.1"/>
    </source>
</evidence>
<feature type="domain" description="Polysaccharide lyase 14" evidence="2">
    <location>
        <begin position="99"/>
        <end position="231"/>
    </location>
</feature>
<evidence type="ECO:0000313" key="4">
    <source>
        <dbReference type="Proteomes" id="UP000054144"/>
    </source>
</evidence>
<name>A0A0D7AGW6_9AGAR</name>
<dbReference type="PANTHER" id="PTHR40124">
    <property type="match status" value="1"/>
</dbReference>
<dbReference type="AlphaFoldDB" id="A0A0D7AGW6"/>
<dbReference type="Proteomes" id="UP000054144">
    <property type="component" value="Unassembled WGS sequence"/>
</dbReference>
<dbReference type="OrthoDB" id="2395160at2759"/>
<dbReference type="Pfam" id="PF21294">
    <property type="entry name" value="Polysacc_lyase_14"/>
    <property type="match status" value="2"/>
</dbReference>
<keyword evidence="4" id="KW-1185">Reference proteome</keyword>
<protein>
    <recommendedName>
        <fullName evidence="2">Polysaccharide lyase 14 domain-containing protein</fullName>
    </recommendedName>
</protein>
<proteinExistence type="predicted"/>
<feature type="signal peptide" evidence="1">
    <location>
        <begin position="1"/>
        <end position="28"/>
    </location>
</feature>
<sequence>MSRLISRHFSQAGLFLALVLCFKSCVVAGLQASAEALATTYSLTTSTTFPFPTATLNSSEAQSHIVANWALYDDRIEDGADNLAFVTNPISDSSSGNSTSDIVLQVKYPAGSYSHPTGGAQFYNIWNTSDGSKFESMLLYYEVAFPTGFDWVKGGKLPGLRGGPNANGCDGGNQPDGSDCFSTRLMWRRAGAGEVYAYILTPNDLCNEKSITCNSDYGVRQVRTKAQFNNNVLISRSSIDTGSFSFGAGQWNSVALLVQMNNPVDIANGNVELYYDDLQVISQQNLQFRANTSISANGLFFSTFFGGSDDSWATPNTTYAYFRNFQMWGGSTPSTLSGTKVKSSVIHRLSFSGDRMLSMLLSVLISLWI</sequence>